<dbReference type="AlphaFoldDB" id="A0A4R8WWA2"/>
<evidence type="ECO:0000313" key="2">
    <source>
        <dbReference type="Proteomes" id="UP000298412"/>
    </source>
</evidence>
<sequence>MKLFRYRAPSIRSLTGYTAAKRRVKRGLGISQVQAWTKPTRVKQRAKAKLGLYSPTARVIRQTAKGNFPSFLGLFGRKR</sequence>
<dbReference type="Proteomes" id="UP000298412">
    <property type="component" value="Unassembled WGS sequence"/>
</dbReference>
<dbReference type="EMBL" id="SOFP01000045">
    <property type="protein sequence ID" value="TFC15668.1"/>
    <property type="molecule type" value="Genomic_DNA"/>
</dbReference>
<reference evidence="1 2" key="1">
    <citation type="submission" date="2019-03" db="EMBL/GenBank/DDBJ databases">
        <title>Genomics of glacier-inhabiting Cryobacterium strains.</title>
        <authorList>
            <person name="Liu Q."/>
            <person name="Xin Y.-H."/>
        </authorList>
    </citation>
    <scope>NUCLEOTIDE SEQUENCE [LARGE SCALE GENOMIC DNA]</scope>
    <source>
        <strain evidence="1 2">MDT1-3</strain>
    </source>
</reference>
<gene>
    <name evidence="1" type="ORF">E3O19_08210</name>
</gene>
<organism evidence="1 2">
    <name type="scientific">Cryobacterium algoritolerans</name>
    <dbReference type="NCBI Taxonomy" id="1259184"/>
    <lineage>
        <taxon>Bacteria</taxon>
        <taxon>Bacillati</taxon>
        <taxon>Actinomycetota</taxon>
        <taxon>Actinomycetes</taxon>
        <taxon>Micrococcales</taxon>
        <taxon>Microbacteriaceae</taxon>
        <taxon>Cryobacterium</taxon>
    </lineage>
</organism>
<comment type="caution">
    <text evidence="1">The sequence shown here is derived from an EMBL/GenBank/DDBJ whole genome shotgun (WGS) entry which is preliminary data.</text>
</comment>
<evidence type="ECO:0000313" key="1">
    <source>
        <dbReference type="EMBL" id="TFC15668.1"/>
    </source>
</evidence>
<dbReference type="RefSeq" id="WP_134566855.1">
    <property type="nucleotide sequence ID" value="NZ_SOFP01000045.1"/>
</dbReference>
<protein>
    <submittedName>
        <fullName evidence="1">Uncharacterized protein</fullName>
    </submittedName>
</protein>
<proteinExistence type="predicted"/>
<accession>A0A4R8WWA2</accession>
<name>A0A4R8WWA2_9MICO</name>
<keyword evidence="2" id="KW-1185">Reference proteome</keyword>
<dbReference type="OrthoDB" id="9850747at2"/>